<dbReference type="Gene3D" id="3.10.580.10">
    <property type="entry name" value="CBS-domain"/>
    <property type="match status" value="1"/>
</dbReference>
<dbReference type="PANTHER" id="PTHR43080">
    <property type="entry name" value="CBS DOMAIN-CONTAINING PROTEIN CBSX3, MITOCHONDRIAL"/>
    <property type="match status" value="1"/>
</dbReference>
<comment type="caution">
    <text evidence="4">The sequence shown here is derived from an EMBL/GenBank/DDBJ whole genome shotgun (WGS) entry which is preliminary data.</text>
</comment>
<evidence type="ECO:0000259" key="3">
    <source>
        <dbReference type="PROSITE" id="PS51371"/>
    </source>
</evidence>
<dbReference type="InterPro" id="IPR000644">
    <property type="entry name" value="CBS_dom"/>
</dbReference>
<protein>
    <recommendedName>
        <fullName evidence="3">CBS domain-containing protein</fullName>
    </recommendedName>
</protein>
<evidence type="ECO:0000256" key="1">
    <source>
        <dbReference type="ARBA" id="ARBA00023122"/>
    </source>
</evidence>
<dbReference type="PANTHER" id="PTHR43080:SF2">
    <property type="entry name" value="CBS DOMAIN-CONTAINING PROTEIN"/>
    <property type="match status" value="1"/>
</dbReference>
<dbReference type="AlphaFoldDB" id="A0A1Y5F3X9"/>
<dbReference type="SMART" id="SM00116">
    <property type="entry name" value="CBS"/>
    <property type="match status" value="1"/>
</dbReference>
<dbReference type="PROSITE" id="PS51371">
    <property type="entry name" value="CBS"/>
    <property type="match status" value="1"/>
</dbReference>
<organism evidence="4 5">
    <name type="scientific">Halobacteriovorax marinus</name>
    <dbReference type="NCBI Taxonomy" id="97084"/>
    <lineage>
        <taxon>Bacteria</taxon>
        <taxon>Pseudomonadati</taxon>
        <taxon>Bdellovibrionota</taxon>
        <taxon>Bacteriovoracia</taxon>
        <taxon>Bacteriovoracales</taxon>
        <taxon>Halobacteriovoraceae</taxon>
        <taxon>Halobacteriovorax</taxon>
    </lineage>
</organism>
<dbReference type="InterPro" id="IPR051257">
    <property type="entry name" value="Diverse_CBS-Domain"/>
</dbReference>
<proteinExistence type="predicted"/>
<name>A0A1Y5F3X9_9BACT</name>
<accession>A0A1Y5F3X9</accession>
<keyword evidence="1 2" id="KW-0129">CBS domain</keyword>
<evidence type="ECO:0000256" key="2">
    <source>
        <dbReference type="PROSITE-ProRule" id="PRU00703"/>
    </source>
</evidence>
<sequence length="178" mass="20257">MDSDEYMDEEDRIAHEQDAEETVLTAEVFKRKIRSLDLPKPLCVSADTTLIEVVKKMKARKVGSLLVVTDKGKVEGIFTERDLLNRVLGVVDDLNSAKVVDYMTPNPNTLLKDDMICFALHDMHMGVYRNIPILNEDGTPYAMLNIQSFLDFILDYFPQEITNILSEPFRGERQAESA</sequence>
<feature type="domain" description="CBS" evidence="3">
    <location>
        <begin position="37"/>
        <end position="94"/>
    </location>
</feature>
<reference evidence="5" key="1">
    <citation type="journal article" date="2017" name="Proc. Natl. Acad. Sci. U.S.A.">
        <title>Simulation of Deepwater Horizon oil plume reveals substrate specialization within a complex community of hydrocarbon-degraders.</title>
        <authorList>
            <person name="Hu P."/>
            <person name="Dubinsky E.A."/>
            <person name="Probst A.J."/>
            <person name="Wang J."/>
            <person name="Sieber C.M.K."/>
            <person name="Tom L.M."/>
            <person name="Gardinali P."/>
            <person name="Banfield J.F."/>
            <person name="Atlas R.M."/>
            <person name="Andersen G.L."/>
        </authorList>
    </citation>
    <scope>NUCLEOTIDE SEQUENCE [LARGE SCALE GENOMIC DNA]</scope>
</reference>
<dbReference type="Proteomes" id="UP000196531">
    <property type="component" value="Unassembled WGS sequence"/>
</dbReference>
<dbReference type="SUPFAM" id="SSF54631">
    <property type="entry name" value="CBS-domain pair"/>
    <property type="match status" value="1"/>
</dbReference>
<evidence type="ECO:0000313" key="5">
    <source>
        <dbReference type="Proteomes" id="UP000196531"/>
    </source>
</evidence>
<gene>
    <name evidence="4" type="ORF">A9Q84_17170</name>
</gene>
<dbReference type="Pfam" id="PF00571">
    <property type="entry name" value="CBS"/>
    <property type="match status" value="2"/>
</dbReference>
<dbReference type="EMBL" id="MAAO01000010">
    <property type="protein sequence ID" value="OUR94840.1"/>
    <property type="molecule type" value="Genomic_DNA"/>
</dbReference>
<dbReference type="InterPro" id="IPR046342">
    <property type="entry name" value="CBS_dom_sf"/>
</dbReference>
<evidence type="ECO:0000313" key="4">
    <source>
        <dbReference type="EMBL" id="OUR94840.1"/>
    </source>
</evidence>